<dbReference type="InterPro" id="IPR005828">
    <property type="entry name" value="MFS_sugar_transport-like"/>
</dbReference>
<feature type="transmembrane region" description="Helical" evidence="5">
    <location>
        <begin position="191"/>
        <end position="210"/>
    </location>
</feature>
<feature type="transmembrane region" description="Helical" evidence="5">
    <location>
        <begin position="133"/>
        <end position="150"/>
    </location>
</feature>
<dbReference type="Proteomes" id="UP000515163">
    <property type="component" value="Unplaced"/>
</dbReference>
<dbReference type="InParanoid" id="A0A6P8ISA5"/>
<name>A0A6P8ISA5_ACTTE</name>
<evidence type="ECO:0000313" key="8">
    <source>
        <dbReference type="RefSeq" id="XP_031570056.1"/>
    </source>
</evidence>
<feature type="transmembrane region" description="Helical" evidence="5">
    <location>
        <begin position="392"/>
        <end position="414"/>
    </location>
</feature>
<feature type="transmembrane region" description="Helical" evidence="5">
    <location>
        <begin position="156"/>
        <end position="179"/>
    </location>
</feature>
<keyword evidence="7" id="KW-1185">Reference proteome</keyword>
<organism evidence="7 8">
    <name type="scientific">Actinia tenebrosa</name>
    <name type="common">Australian red waratah sea anemone</name>
    <dbReference type="NCBI Taxonomy" id="6105"/>
    <lineage>
        <taxon>Eukaryota</taxon>
        <taxon>Metazoa</taxon>
        <taxon>Cnidaria</taxon>
        <taxon>Anthozoa</taxon>
        <taxon>Hexacorallia</taxon>
        <taxon>Actiniaria</taxon>
        <taxon>Actiniidae</taxon>
        <taxon>Actinia</taxon>
    </lineage>
</organism>
<dbReference type="RefSeq" id="XP_031570056.1">
    <property type="nucleotide sequence ID" value="XM_031714196.1"/>
</dbReference>
<comment type="subcellular location">
    <subcellularLocation>
        <location evidence="1">Membrane</location>
        <topology evidence="1">Multi-pass membrane protein</topology>
    </subcellularLocation>
</comment>
<evidence type="ECO:0000256" key="4">
    <source>
        <dbReference type="ARBA" id="ARBA00023136"/>
    </source>
</evidence>
<dbReference type="GO" id="GO:0022857">
    <property type="term" value="F:transmembrane transporter activity"/>
    <property type="evidence" value="ECO:0007669"/>
    <property type="project" value="InterPro"/>
</dbReference>
<dbReference type="GeneID" id="116304459"/>
<feature type="transmembrane region" description="Helical" evidence="5">
    <location>
        <begin position="306"/>
        <end position="326"/>
    </location>
</feature>
<dbReference type="PANTHER" id="PTHR24064">
    <property type="entry name" value="SOLUTE CARRIER FAMILY 22 MEMBER"/>
    <property type="match status" value="1"/>
</dbReference>
<dbReference type="SUPFAM" id="SSF103473">
    <property type="entry name" value="MFS general substrate transporter"/>
    <property type="match status" value="1"/>
</dbReference>
<keyword evidence="2 5" id="KW-0812">Transmembrane</keyword>
<evidence type="ECO:0000256" key="3">
    <source>
        <dbReference type="ARBA" id="ARBA00022989"/>
    </source>
</evidence>
<feature type="transmembrane region" description="Helical" evidence="5">
    <location>
        <begin position="361"/>
        <end position="380"/>
    </location>
</feature>
<evidence type="ECO:0000259" key="6">
    <source>
        <dbReference type="PROSITE" id="PS50850"/>
    </source>
</evidence>
<gene>
    <name evidence="8" type="primary">LOC116304459</name>
</gene>
<dbReference type="OrthoDB" id="5296287at2759"/>
<sequence length="522" mass="58296">MGEKDNNSSSSSIEFDDVFQLVNSFGRYQKAVYFGSCILVLLMAFPFGMLVFGFAAPSFQCNTPNITCPQKTCCDNCTSYSFDKAFTSTVTEWHLICGRASLNAAIQTSMYVGMLFGDLICGRLSDTFGRKKCIFIYNGIMVIFGFASSFSNSVPLMAVLWFVMGIGLTGLVISQYIYFMEIVGPKYRTMAGNVYELFWAVGFFISTLLAYFTRDWRNLCMISTAPGALLYLFWRIFPESPRWLVAHDHLEEANFILLKYGGRKNQAIDEERLKNVIARVRQTQRKKVFDLQIFCRTPKIRKWSAALGYNWFASTFLNTALFLYVSNLSGNIYLNFTILQVITALKQPILWIVLKTFGRRIPHAMVMFLIGILCLLLLAIPDKYHTIKTGLFMTASGITYCLWTTTFMITCEIYPTVVRNTAQATGSCIGRIGAIAAPFVAMLGRTPGTGLTVPMVVFAVISLTAGAISLFVPETLFTPMHQTIEEAEAATDDYGIPCCGKPGNKSSKTEVGLQQSLMDTQL</sequence>
<keyword evidence="4 5" id="KW-0472">Membrane</keyword>
<evidence type="ECO:0000313" key="7">
    <source>
        <dbReference type="Proteomes" id="UP000515163"/>
    </source>
</evidence>
<dbReference type="AlphaFoldDB" id="A0A6P8ISA5"/>
<dbReference type="Pfam" id="PF00083">
    <property type="entry name" value="Sugar_tr"/>
    <property type="match status" value="1"/>
</dbReference>
<dbReference type="InterPro" id="IPR020846">
    <property type="entry name" value="MFS_dom"/>
</dbReference>
<feature type="transmembrane region" description="Helical" evidence="5">
    <location>
        <begin position="332"/>
        <end position="354"/>
    </location>
</feature>
<keyword evidence="3 5" id="KW-1133">Transmembrane helix</keyword>
<proteinExistence type="predicted"/>
<evidence type="ECO:0000256" key="1">
    <source>
        <dbReference type="ARBA" id="ARBA00004141"/>
    </source>
</evidence>
<dbReference type="FunCoup" id="A0A6P8ISA5">
    <property type="interactions" value="127"/>
</dbReference>
<accession>A0A6P8ISA5</accession>
<evidence type="ECO:0000256" key="2">
    <source>
        <dbReference type="ARBA" id="ARBA00022692"/>
    </source>
</evidence>
<feature type="transmembrane region" description="Helical" evidence="5">
    <location>
        <begin position="426"/>
        <end position="445"/>
    </location>
</feature>
<dbReference type="PROSITE" id="PS50850">
    <property type="entry name" value="MFS"/>
    <property type="match status" value="1"/>
</dbReference>
<feature type="transmembrane region" description="Helical" evidence="5">
    <location>
        <begin position="451"/>
        <end position="472"/>
    </location>
</feature>
<dbReference type="GO" id="GO:0016020">
    <property type="term" value="C:membrane"/>
    <property type="evidence" value="ECO:0007669"/>
    <property type="project" value="UniProtKB-SubCell"/>
</dbReference>
<evidence type="ECO:0000256" key="5">
    <source>
        <dbReference type="SAM" id="Phobius"/>
    </source>
</evidence>
<dbReference type="KEGG" id="aten:116304459"/>
<dbReference type="Gene3D" id="1.20.1250.20">
    <property type="entry name" value="MFS general substrate transporter like domains"/>
    <property type="match status" value="1"/>
</dbReference>
<feature type="transmembrane region" description="Helical" evidence="5">
    <location>
        <begin position="31"/>
        <end position="56"/>
    </location>
</feature>
<feature type="domain" description="Major facilitator superfamily (MFS) profile" evidence="6">
    <location>
        <begin position="41"/>
        <end position="477"/>
    </location>
</feature>
<protein>
    <submittedName>
        <fullName evidence="8">Organic cation transporter protein-like</fullName>
    </submittedName>
</protein>
<reference evidence="8" key="1">
    <citation type="submission" date="2025-08" db="UniProtKB">
        <authorList>
            <consortium name="RefSeq"/>
        </authorList>
    </citation>
    <scope>IDENTIFICATION</scope>
    <source>
        <tissue evidence="8">Tentacle</tissue>
    </source>
</reference>
<dbReference type="InterPro" id="IPR036259">
    <property type="entry name" value="MFS_trans_sf"/>
</dbReference>